<dbReference type="PROSITE" id="PS51832">
    <property type="entry name" value="HD_GYP"/>
    <property type="match status" value="1"/>
</dbReference>
<dbReference type="CDD" id="cd00077">
    <property type="entry name" value="HDc"/>
    <property type="match status" value="1"/>
</dbReference>
<evidence type="ECO:0000313" key="2">
    <source>
        <dbReference type="EMBL" id="HAA83867.1"/>
    </source>
</evidence>
<reference evidence="2 3" key="1">
    <citation type="journal article" date="2018" name="Nat. Biotechnol.">
        <title>A standardized bacterial taxonomy based on genome phylogeny substantially revises the tree of life.</title>
        <authorList>
            <person name="Parks D.H."/>
            <person name="Chuvochina M."/>
            <person name="Waite D.W."/>
            <person name="Rinke C."/>
            <person name="Skarshewski A."/>
            <person name="Chaumeil P.A."/>
            <person name="Hugenholtz P."/>
        </authorList>
    </citation>
    <scope>NUCLEOTIDE SEQUENCE [LARGE SCALE GENOMIC DNA]</scope>
    <source>
        <strain evidence="2">UBA12529</strain>
    </source>
</reference>
<dbReference type="InterPro" id="IPR003607">
    <property type="entry name" value="HD/PDEase_dom"/>
</dbReference>
<evidence type="ECO:0000313" key="3">
    <source>
        <dbReference type="Proteomes" id="UP000257240"/>
    </source>
</evidence>
<dbReference type="Pfam" id="PF13487">
    <property type="entry name" value="HD_5"/>
    <property type="match status" value="1"/>
</dbReference>
<feature type="domain" description="HD-GYP" evidence="1">
    <location>
        <begin position="25"/>
        <end position="223"/>
    </location>
</feature>
<dbReference type="PANTHER" id="PTHR43155">
    <property type="entry name" value="CYCLIC DI-GMP PHOSPHODIESTERASE PA4108-RELATED"/>
    <property type="match status" value="1"/>
</dbReference>
<proteinExistence type="predicted"/>
<dbReference type="Proteomes" id="UP000257240">
    <property type="component" value="Unassembled WGS sequence"/>
</dbReference>
<dbReference type="SMART" id="SM00471">
    <property type="entry name" value="HDc"/>
    <property type="match status" value="1"/>
</dbReference>
<dbReference type="PANTHER" id="PTHR43155:SF2">
    <property type="entry name" value="CYCLIC DI-GMP PHOSPHODIESTERASE PA4108"/>
    <property type="match status" value="1"/>
</dbReference>
<gene>
    <name evidence="2" type="ORF">DCE01_03670</name>
</gene>
<protein>
    <submittedName>
        <fullName evidence="2">HD-GYP domain-containing protein</fullName>
    </submittedName>
</protein>
<dbReference type="RefSeq" id="WP_038060164.1">
    <property type="nucleotide sequence ID" value="NZ_DAINLL010000011.1"/>
</dbReference>
<sequence length="224" mass="25323">MLAKQCLYDPEIVELCCQIEKCQPLMVTVHQICEVLTNLMESKDLYTKYHSEKVAVLSYMLALALGLPPKLADLIHIAGHLHDIGKFALPDEILKKPGPLTQQEWNIVKKHPVIGADYLKDIRIFQGKGGVIEMVLYHHERWDGKGYPAGLKKREIPLGARIIAVADAFSAMTDNRPYREPLSFEEALEELKKGSGSQFDPEIVDIFLSMEERIRGWLGLITKS</sequence>
<comment type="caution">
    <text evidence="2">The sequence shown here is derived from an EMBL/GenBank/DDBJ whole genome shotgun (WGS) entry which is preliminary data.</text>
</comment>
<dbReference type="AlphaFoldDB" id="A0A101FI39"/>
<evidence type="ECO:0000259" key="1">
    <source>
        <dbReference type="PROSITE" id="PS51832"/>
    </source>
</evidence>
<accession>A0A101FI39</accession>
<name>A0A101FI39_9BACT</name>
<organism evidence="2 3">
    <name type="scientific">Thermodesulfobacterium commune</name>
    <dbReference type="NCBI Taxonomy" id="1741"/>
    <lineage>
        <taxon>Bacteria</taxon>
        <taxon>Pseudomonadati</taxon>
        <taxon>Thermodesulfobacteriota</taxon>
        <taxon>Thermodesulfobacteria</taxon>
        <taxon>Thermodesulfobacteriales</taxon>
        <taxon>Thermodesulfobacteriaceae</taxon>
        <taxon>Thermodesulfobacterium</taxon>
    </lineage>
</organism>
<dbReference type="SUPFAM" id="SSF109604">
    <property type="entry name" value="HD-domain/PDEase-like"/>
    <property type="match status" value="1"/>
</dbReference>
<dbReference type="EMBL" id="DLVE01000050">
    <property type="protein sequence ID" value="HAA83867.1"/>
    <property type="molecule type" value="Genomic_DNA"/>
</dbReference>
<dbReference type="Gene3D" id="1.10.3210.10">
    <property type="entry name" value="Hypothetical protein af1432"/>
    <property type="match status" value="1"/>
</dbReference>
<dbReference type="InterPro" id="IPR037522">
    <property type="entry name" value="HD_GYP_dom"/>
</dbReference>